<protein>
    <submittedName>
        <fullName evidence="1">Uncharacterized protein</fullName>
    </submittedName>
</protein>
<dbReference type="RefSeq" id="WP_252850779.1">
    <property type="nucleotide sequence ID" value="NZ_JAMXLR010000006.1"/>
</dbReference>
<dbReference type="EMBL" id="JAMXLR010000006">
    <property type="protein sequence ID" value="MCO6042683.1"/>
    <property type="molecule type" value="Genomic_DNA"/>
</dbReference>
<organism evidence="1 2">
    <name type="scientific">Aeoliella straminimaris</name>
    <dbReference type="NCBI Taxonomy" id="2954799"/>
    <lineage>
        <taxon>Bacteria</taxon>
        <taxon>Pseudomonadati</taxon>
        <taxon>Planctomycetota</taxon>
        <taxon>Planctomycetia</taxon>
        <taxon>Pirellulales</taxon>
        <taxon>Lacipirellulaceae</taxon>
        <taxon>Aeoliella</taxon>
    </lineage>
</organism>
<name>A0A9X2F6T9_9BACT</name>
<proteinExistence type="predicted"/>
<accession>A0A9X2F6T9</accession>
<reference evidence="1" key="1">
    <citation type="submission" date="2022-06" db="EMBL/GenBank/DDBJ databases">
        <title>Aeoliella straminimaris, a novel planctomycete from sediments.</title>
        <authorList>
            <person name="Vitorino I.R."/>
            <person name="Lage O.M."/>
        </authorList>
    </citation>
    <scope>NUCLEOTIDE SEQUENCE</scope>
    <source>
        <strain evidence="1">ICT_H6.2</strain>
    </source>
</reference>
<evidence type="ECO:0000313" key="2">
    <source>
        <dbReference type="Proteomes" id="UP001155241"/>
    </source>
</evidence>
<dbReference type="AlphaFoldDB" id="A0A9X2F6T9"/>
<dbReference type="Proteomes" id="UP001155241">
    <property type="component" value="Unassembled WGS sequence"/>
</dbReference>
<comment type="caution">
    <text evidence="1">The sequence shown here is derived from an EMBL/GenBank/DDBJ whole genome shotgun (WGS) entry which is preliminary data.</text>
</comment>
<gene>
    <name evidence="1" type="ORF">NG895_02075</name>
</gene>
<sequence length="91" mass="10374">MNQPVQRYRYGAVSVAVWLNQSRTGIHYNVTAKRSYKDKETDEWHDSESFSDSDLPALAKAAFDAHSWIQEQKRQATTTVVGEDAEPDDID</sequence>
<evidence type="ECO:0000313" key="1">
    <source>
        <dbReference type="EMBL" id="MCO6042683.1"/>
    </source>
</evidence>
<keyword evidence="2" id="KW-1185">Reference proteome</keyword>